<comment type="similarity">
    <text evidence="1">Belongs to the membrane fusion protein (MFP) (TC 8.A.1) family.</text>
</comment>
<evidence type="ECO:0000259" key="3">
    <source>
        <dbReference type="Pfam" id="PF25989"/>
    </source>
</evidence>
<dbReference type="RefSeq" id="WP_176215533.1">
    <property type="nucleotide sequence ID" value="NZ_CP155572.1"/>
</dbReference>
<evidence type="ECO:0000259" key="2">
    <source>
        <dbReference type="Pfam" id="PF25973"/>
    </source>
</evidence>
<protein>
    <submittedName>
        <fullName evidence="4">RND family efflux transporter, MFP subunit</fullName>
    </submittedName>
</protein>
<feature type="domain" description="CzcB-like barrel-sandwich hybrid" evidence="2">
    <location>
        <begin position="72"/>
        <end position="193"/>
    </location>
</feature>
<evidence type="ECO:0000256" key="1">
    <source>
        <dbReference type="ARBA" id="ARBA00009477"/>
    </source>
</evidence>
<accession>A0A1W2CZ81</accession>
<dbReference type="AlphaFoldDB" id="A0A1W2CZ81"/>
<dbReference type="NCBIfam" id="TIGR01730">
    <property type="entry name" value="RND_mfp"/>
    <property type="match status" value="1"/>
</dbReference>
<keyword evidence="5" id="KW-1185">Reference proteome</keyword>
<sequence length="373" mass="39557">MSKNAVLVVITVCFMVLVAVAYGVYINVSSNAHLNQMRKTAGAGLLFSPSERRDVTPVLRTVLTLEPGWNTDVYAKTEGLIENIMVKQGDKVTAGTLVAVIESRELASQIKQARGSVYSSRASLEQAESDVKRAQLLSAKDAIDERTVEGTRFKKEIAAGQLASAEASLEQLLLKRESTNITAPHAGVVLKRYVEEDSYARPGLALVSLGDIAALKAMVPIGMPYQGVLLQGAAVGITISGIAGGRIGGTITAVTASPGLPPGNMMAEITVDNANQLVKPGAYSQVEISGPPVKNALVIPEQAVIVRDGRQLVYVVDSDKCVRLRTIRSGYSGDGWTIVLEGLKDGELVVAHGQEGLSDGMMIDMVKGRSNNE</sequence>
<dbReference type="EMBL" id="FWXI01000012">
    <property type="protein sequence ID" value="SMC90152.1"/>
    <property type="molecule type" value="Genomic_DNA"/>
</dbReference>
<dbReference type="STRING" id="112901.SAMN04488500_112107"/>
<dbReference type="GO" id="GO:1990281">
    <property type="term" value="C:efflux pump complex"/>
    <property type="evidence" value="ECO:0007669"/>
    <property type="project" value="TreeGrafter"/>
</dbReference>
<evidence type="ECO:0000313" key="5">
    <source>
        <dbReference type="Proteomes" id="UP000192738"/>
    </source>
</evidence>
<dbReference type="Gene3D" id="2.40.50.100">
    <property type="match status" value="1"/>
</dbReference>
<dbReference type="Proteomes" id="UP000192738">
    <property type="component" value="Unassembled WGS sequence"/>
</dbReference>
<dbReference type="PANTHER" id="PTHR30469">
    <property type="entry name" value="MULTIDRUG RESISTANCE PROTEIN MDTA"/>
    <property type="match status" value="1"/>
</dbReference>
<gene>
    <name evidence="4" type="ORF">SAMN04488500_112107</name>
</gene>
<dbReference type="InterPro" id="IPR058637">
    <property type="entry name" value="YknX-like_C"/>
</dbReference>
<feature type="domain" description="YknX-like C-terminal permuted SH3-like" evidence="3">
    <location>
        <begin position="296"/>
        <end position="364"/>
    </location>
</feature>
<proteinExistence type="inferred from homology"/>
<dbReference type="InterPro" id="IPR006143">
    <property type="entry name" value="RND_pump_MFP"/>
</dbReference>
<dbReference type="Pfam" id="PF25973">
    <property type="entry name" value="BSH_CzcB"/>
    <property type="match status" value="1"/>
</dbReference>
<reference evidence="4 5" key="1">
    <citation type="submission" date="2017-04" db="EMBL/GenBank/DDBJ databases">
        <authorList>
            <person name="Afonso C.L."/>
            <person name="Miller P.J."/>
            <person name="Scott M.A."/>
            <person name="Spackman E."/>
            <person name="Goraichik I."/>
            <person name="Dimitrov K.M."/>
            <person name="Suarez D.L."/>
            <person name="Swayne D.E."/>
        </authorList>
    </citation>
    <scope>NUCLEOTIDE SEQUENCE [LARGE SCALE GENOMIC DNA]</scope>
    <source>
        <strain evidence="4 5">DSM 5090</strain>
    </source>
</reference>
<dbReference type="Pfam" id="PF25989">
    <property type="entry name" value="YknX_C"/>
    <property type="match status" value="1"/>
</dbReference>
<organism evidence="4 5">
    <name type="scientific">Sporomusa malonica</name>
    <dbReference type="NCBI Taxonomy" id="112901"/>
    <lineage>
        <taxon>Bacteria</taxon>
        <taxon>Bacillati</taxon>
        <taxon>Bacillota</taxon>
        <taxon>Negativicutes</taxon>
        <taxon>Selenomonadales</taxon>
        <taxon>Sporomusaceae</taxon>
        <taxon>Sporomusa</taxon>
    </lineage>
</organism>
<dbReference type="Gene3D" id="1.10.287.470">
    <property type="entry name" value="Helix hairpin bin"/>
    <property type="match status" value="1"/>
</dbReference>
<dbReference type="InterPro" id="IPR058647">
    <property type="entry name" value="BSH_CzcB-like"/>
</dbReference>
<dbReference type="SUPFAM" id="SSF111369">
    <property type="entry name" value="HlyD-like secretion proteins"/>
    <property type="match status" value="1"/>
</dbReference>
<name>A0A1W2CZ81_9FIRM</name>
<evidence type="ECO:0000313" key="4">
    <source>
        <dbReference type="EMBL" id="SMC90152.1"/>
    </source>
</evidence>
<dbReference type="Gene3D" id="2.40.420.20">
    <property type="match status" value="1"/>
</dbReference>
<dbReference type="GO" id="GO:0015562">
    <property type="term" value="F:efflux transmembrane transporter activity"/>
    <property type="evidence" value="ECO:0007669"/>
    <property type="project" value="TreeGrafter"/>
</dbReference>
<dbReference type="PANTHER" id="PTHR30469:SF15">
    <property type="entry name" value="HLYD FAMILY OF SECRETION PROTEINS"/>
    <property type="match status" value="1"/>
</dbReference>